<evidence type="ECO:0000313" key="3">
    <source>
        <dbReference type="Proteomes" id="UP000489600"/>
    </source>
</evidence>
<keyword evidence="3" id="KW-1185">Reference proteome</keyword>
<evidence type="ECO:0000256" key="1">
    <source>
        <dbReference type="SAM" id="MobiDB-lite"/>
    </source>
</evidence>
<dbReference type="Proteomes" id="UP000489600">
    <property type="component" value="Unassembled WGS sequence"/>
</dbReference>
<organism evidence="2 3">
    <name type="scientific">Arabis nemorensis</name>
    <dbReference type="NCBI Taxonomy" id="586526"/>
    <lineage>
        <taxon>Eukaryota</taxon>
        <taxon>Viridiplantae</taxon>
        <taxon>Streptophyta</taxon>
        <taxon>Embryophyta</taxon>
        <taxon>Tracheophyta</taxon>
        <taxon>Spermatophyta</taxon>
        <taxon>Magnoliopsida</taxon>
        <taxon>eudicotyledons</taxon>
        <taxon>Gunneridae</taxon>
        <taxon>Pentapetalae</taxon>
        <taxon>rosids</taxon>
        <taxon>malvids</taxon>
        <taxon>Brassicales</taxon>
        <taxon>Brassicaceae</taxon>
        <taxon>Arabideae</taxon>
        <taxon>Arabis</taxon>
    </lineage>
</organism>
<comment type="caution">
    <text evidence="2">The sequence shown here is derived from an EMBL/GenBank/DDBJ whole genome shotgun (WGS) entry which is preliminary data.</text>
</comment>
<dbReference type="OrthoDB" id="1936793at2759"/>
<evidence type="ECO:0000313" key="2">
    <source>
        <dbReference type="EMBL" id="VVA95194.1"/>
    </source>
</evidence>
<proteinExistence type="predicted"/>
<protein>
    <submittedName>
        <fullName evidence="2">Uncharacterized protein</fullName>
    </submittedName>
</protein>
<accession>A0A565B270</accession>
<reference evidence="2" key="1">
    <citation type="submission" date="2019-07" db="EMBL/GenBank/DDBJ databases">
        <authorList>
            <person name="Dittberner H."/>
        </authorList>
    </citation>
    <scope>NUCLEOTIDE SEQUENCE [LARGE SCALE GENOMIC DNA]</scope>
</reference>
<sequence length="192" mass="21083">MRRIVQKFPSLLARSFLHSPSNLRRSNTQTCLVPLLDRSISRFAFFSSDSNSALGPKTDEVVSKEELKKRIQSFLDDGDEDALPNLFEAMMIRKLSGKHDQSDDEVMEEVRKYPINDAHKKVDDIDSGNENDGHGGSSDSDIQSDDGTSDGDSSDSDIESDDDTSDGDSSDSDIEIDGPNSDHSSDSDSESD</sequence>
<name>A0A565B270_9BRAS</name>
<feature type="region of interest" description="Disordered" evidence="1">
    <location>
        <begin position="113"/>
        <end position="192"/>
    </location>
</feature>
<dbReference type="AlphaFoldDB" id="A0A565B270"/>
<dbReference type="EMBL" id="CABITT030000002">
    <property type="protein sequence ID" value="VVA95194.1"/>
    <property type="molecule type" value="Genomic_DNA"/>
</dbReference>
<gene>
    <name evidence="2" type="ORF">ANE_LOCUS5639</name>
</gene>
<feature type="compositionally biased region" description="Acidic residues" evidence="1">
    <location>
        <begin position="142"/>
        <end position="176"/>
    </location>
</feature>
<feature type="compositionally biased region" description="Basic and acidic residues" evidence="1">
    <location>
        <begin position="113"/>
        <end position="124"/>
    </location>
</feature>